<feature type="transmembrane region" description="Helical" evidence="1">
    <location>
        <begin position="46"/>
        <end position="63"/>
    </location>
</feature>
<accession>A0A7J5YN33</accession>
<dbReference type="EMBL" id="JAAKFY010000011">
    <property type="protein sequence ID" value="KAF3849688.1"/>
    <property type="molecule type" value="Genomic_DNA"/>
</dbReference>
<comment type="caution">
    <text evidence="2">The sequence shown here is derived from an EMBL/GenBank/DDBJ whole genome shotgun (WGS) entry which is preliminary data.</text>
</comment>
<keyword evidence="3" id="KW-1185">Reference proteome</keyword>
<proteinExistence type="predicted"/>
<feature type="transmembrane region" description="Helical" evidence="1">
    <location>
        <begin position="131"/>
        <end position="150"/>
    </location>
</feature>
<keyword evidence="1" id="KW-1133">Transmembrane helix</keyword>
<dbReference type="OrthoDB" id="7361223at2759"/>
<evidence type="ECO:0000313" key="2">
    <source>
        <dbReference type="EMBL" id="KAF3849688.1"/>
    </source>
</evidence>
<keyword evidence="1" id="KW-0472">Membrane</keyword>
<dbReference type="AlphaFoldDB" id="A0A7J5YN33"/>
<evidence type="ECO:0000256" key="1">
    <source>
        <dbReference type="SAM" id="Phobius"/>
    </source>
</evidence>
<reference evidence="2 3" key="1">
    <citation type="submission" date="2020-03" db="EMBL/GenBank/DDBJ databases">
        <title>Dissostichus mawsoni Genome sequencing and assembly.</title>
        <authorList>
            <person name="Park H."/>
        </authorList>
    </citation>
    <scope>NUCLEOTIDE SEQUENCE [LARGE SCALE GENOMIC DNA]</scope>
    <source>
        <strain evidence="2">DM0001</strain>
        <tissue evidence="2">Muscle</tissue>
    </source>
</reference>
<keyword evidence="1" id="KW-0812">Transmembrane</keyword>
<dbReference type="Proteomes" id="UP000518266">
    <property type="component" value="Unassembled WGS sequence"/>
</dbReference>
<name>A0A7J5YN33_DISMA</name>
<gene>
    <name evidence="2" type="ORF">F7725_019407</name>
</gene>
<feature type="transmembrane region" description="Helical" evidence="1">
    <location>
        <begin position="237"/>
        <end position="259"/>
    </location>
</feature>
<protein>
    <submittedName>
        <fullName evidence="2">Uncharacterized protein</fullName>
    </submittedName>
</protein>
<organism evidence="2 3">
    <name type="scientific">Dissostichus mawsoni</name>
    <name type="common">Antarctic cod</name>
    <dbReference type="NCBI Taxonomy" id="36200"/>
    <lineage>
        <taxon>Eukaryota</taxon>
        <taxon>Metazoa</taxon>
        <taxon>Chordata</taxon>
        <taxon>Craniata</taxon>
        <taxon>Vertebrata</taxon>
        <taxon>Euteleostomi</taxon>
        <taxon>Actinopterygii</taxon>
        <taxon>Neopterygii</taxon>
        <taxon>Teleostei</taxon>
        <taxon>Neoteleostei</taxon>
        <taxon>Acanthomorphata</taxon>
        <taxon>Eupercaria</taxon>
        <taxon>Perciformes</taxon>
        <taxon>Notothenioidei</taxon>
        <taxon>Nototheniidae</taxon>
        <taxon>Dissostichus</taxon>
    </lineage>
</organism>
<sequence>MISQRSQILTETELDHSVDAIGVGLGILQGESRREQCRFKEQDYQILHRLVILINLCLLPQGFHDGVVFFSSHVAHGGVVPESLGLHDPLHVSCPAVGACDDAAGGRHQAVGHRSFVYKSSHLLHFLLQDILHYLAQTLILSILLLLLFFSSSSSGSSRPSLVLAIKLLQLLDTVLIDGLDHVNNFEAGFAEALHKGRVGHLVFEVEGSAARNKEQSAEFQLTLYGKVLPDVLNLRFVLVLVLFFILVFFLFLFLLVLSTLIVNEPPAEDSQMYCSSSLCLVMTVTLSATRYDE</sequence>
<evidence type="ECO:0000313" key="3">
    <source>
        <dbReference type="Proteomes" id="UP000518266"/>
    </source>
</evidence>